<dbReference type="GO" id="GO:0016020">
    <property type="term" value="C:membrane"/>
    <property type="evidence" value="ECO:0007669"/>
    <property type="project" value="UniProtKB-SubCell"/>
</dbReference>
<keyword evidence="8" id="KW-1185">Reference proteome</keyword>
<keyword evidence="3 6" id="KW-1133">Transmembrane helix</keyword>
<dbReference type="GO" id="GO:0071944">
    <property type="term" value="C:cell periphery"/>
    <property type="evidence" value="ECO:0007669"/>
    <property type="project" value="UniProtKB-ARBA"/>
</dbReference>
<keyword evidence="2 6" id="KW-0812">Transmembrane</keyword>
<dbReference type="Proteomes" id="UP001150942">
    <property type="component" value="Unassembled WGS sequence"/>
</dbReference>
<dbReference type="PANTHER" id="PTHR15549">
    <property type="entry name" value="PAIRED IMMUNOGLOBULIN-LIKE TYPE 2 RECEPTOR"/>
    <property type="match status" value="1"/>
</dbReference>
<feature type="transmembrane region" description="Helical" evidence="6">
    <location>
        <begin position="181"/>
        <end position="204"/>
    </location>
</feature>
<reference evidence="7" key="1">
    <citation type="submission" date="2022-11" db="EMBL/GenBank/DDBJ databases">
        <authorList>
            <person name="Petersen C."/>
        </authorList>
    </citation>
    <scope>NUCLEOTIDE SEQUENCE</scope>
    <source>
        <strain evidence="7">IBT 20477</strain>
    </source>
</reference>
<reference evidence="7" key="2">
    <citation type="journal article" date="2023" name="IMA Fungus">
        <title>Comparative genomic study of the Penicillium genus elucidates a diverse pangenome and 15 lateral gene transfer events.</title>
        <authorList>
            <person name="Petersen C."/>
            <person name="Sorensen T."/>
            <person name="Nielsen M.R."/>
            <person name="Sondergaard T.E."/>
            <person name="Sorensen J.L."/>
            <person name="Fitzpatrick D.A."/>
            <person name="Frisvad J.C."/>
            <person name="Nielsen K.L."/>
        </authorList>
    </citation>
    <scope>NUCLEOTIDE SEQUENCE</scope>
    <source>
        <strain evidence="7">IBT 20477</strain>
    </source>
</reference>
<organism evidence="7 8">
    <name type="scientific">Penicillium cf. viridicatum</name>
    <dbReference type="NCBI Taxonomy" id="2972119"/>
    <lineage>
        <taxon>Eukaryota</taxon>
        <taxon>Fungi</taxon>
        <taxon>Dikarya</taxon>
        <taxon>Ascomycota</taxon>
        <taxon>Pezizomycotina</taxon>
        <taxon>Eurotiomycetes</taxon>
        <taxon>Eurotiomycetidae</taxon>
        <taxon>Eurotiales</taxon>
        <taxon>Aspergillaceae</taxon>
        <taxon>Penicillium</taxon>
    </lineage>
</organism>
<evidence type="ECO:0000313" key="8">
    <source>
        <dbReference type="Proteomes" id="UP001150942"/>
    </source>
</evidence>
<protein>
    <submittedName>
        <fullName evidence="7">Uncharacterized protein</fullName>
    </submittedName>
</protein>
<name>A0A9W9MV47_9EURO</name>
<evidence type="ECO:0000256" key="1">
    <source>
        <dbReference type="ARBA" id="ARBA00004167"/>
    </source>
</evidence>
<dbReference type="InterPro" id="IPR051694">
    <property type="entry name" value="Immunoregulatory_rcpt-like"/>
</dbReference>
<evidence type="ECO:0000256" key="3">
    <source>
        <dbReference type="ARBA" id="ARBA00022989"/>
    </source>
</evidence>
<dbReference type="OrthoDB" id="5347452at2759"/>
<gene>
    <name evidence="7" type="ORF">N7449_002427</name>
</gene>
<evidence type="ECO:0000256" key="4">
    <source>
        <dbReference type="ARBA" id="ARBA00023136"/>
    </source>
</evidence>
<dbReference type="EMBL" id="JAPQKQ010000002">
    <property type="protein sequence ID" value="KAJ5208048.1"/>
    <property type="molecule type" value="Genomic_DNA"/>
</dbReference>
<keyword evidence="4 6" id="KW-0472">Membrane</keyword>
<dbReference type="AlphaFoldDB" id="A0A9W9MV47"/>
<evidence type="ECO:0000256" key="2">
    <source>
        <dbReference type="ARBA" id="ARBA00022692"/>
    </source>
</evidence>
<feature type="region of interest" description="Disordered" evidence="5">
    <location>
        <begin position="258"/>
        <end position="286"/>
    </location>
</feature>
<comment type="caution">
    <text evidence="7">The sequence shown here is derived from an EMBL/GenBank/DDBJ whole genome shotgun (WGS) entry which is preliminary data.</text>
</comment>
<comment type="subcellular location">
    <subcellularLocation>
        <location evidence="1">Membrane</location>
        <topology evidence="1">Single-pass membrane protein</topology>
    </subcellularLocation>
</comment>
<evidence type="ECO:0000313" key="7">
    <source>
        <dbReference type="EMBL" id="KAJ5208048.1"/>
    </source>
</evidence>
<evidence type="ECO:0000256" key="5">
    <source>
        <dbReference type="SAM" id="MobiDB-lite"/>
    </source>
</evidence>
<accession>A0A9W9MV47</accession>
<sequence>MRHLDDPNTFACHDDYSCVYHMSNTAFSGLVGCCSGDTCGFESVCYNAAQVTATPSLTLGNTAFSLFCTDPIRPSCATYTWPGADLTDYVCDAATFVSNIYTVGTWGEAEDGTILLATQFITKVDDDVMSMHSSSYDVSTSVPKPNHQATPTRSMNVATTTAQQTISSSSSSGSSTSAGTIAGSVVGGVAGASIIGTGVIFLLWKRMKSHQQDGLNEPGNIRYESVPKDQLDHVGKGMQQPAEVEANDLVHKIAEAPGNTPHNVSQEAGPNTFIAELPAPDDGKHY</sequence>
<feature type="compositionally biased region" description="Polar residues" evidence="5">
    <location>
        <begin position="260"/>
        <end position="269"/>
    </location>
</feature>
<evidence type="ECO:0000256" key="6">
    <source>
        <dbReference type="SAM" id="Phobius"/>
    </source>
</evidence>
<proteinExistence type="predicted"/>
<dbReference type="PROSITE" id="PS51257">
    <property type="entry name" value="PROKAR_LIPOPROTEIN"/>
    <property type="match status" value="1"/>
</dbReference>